<dbReference type="InterPro" id="IPR009045">
    <property type="entry name" value="Zn_M74/Hedgehog-like"/>
</dbReference>
<feature type="binding site" evidence="9">
    <location>
        <position position="165"/>
    </location>
    <ligand>
        <name>Zn(2+)</name>
        <dbReference type="ChEBI" id="CHEBI:29105"/>
        <note>catalytic</note>
    </ligand>
</feature>
<feature type="binding site" evidence="9">
    <location>
        <position position="158"/>
    </location>
    <ligand>
        <name>Zn(2+)</name>
        <dbReference type="ChEBI" id="CHEBI:29105"/>
        <note>catalytic</note>
    </ligand>
</feature>
<dbReference type="PANTHER" id="PTHR43126:SF1">
    <property type="entry name" value="D-ALANYL-D-ALANINE DIPEPTIDASE"/>
    <property type="match status" value="1"/>
</dbReference>
<dbReference type="GO" id="GO:0006508">
    <property type="term" value="P:proteolysis"/>
    <property type="evidence" value="ECO:0007669"/>
    <property type="project" value="UniProtKB-KW"/>
</dbReference>
<sequence length="254" mass="29813">MYKKSEIRFNLFYNRIFICTQMFIKSFFIHFIFLTFLSFSIHSEETKLIVFEKKAYQESIAKDPNRGLVNLESIPNIVLEIRYATVNNFTGKKIYTTGKAYARKRVAEALRKAQMEFLKQGYAIQIYDAYRPYHATVTFYELIKDTRYVASPKTGSRHNRGCAIDLTLVDSKTKQELLMPTEYDSFEKAAWANSPISDPVTKQNRDKLIAGMSRFGFRVNKTEWWHFDFLDCAGYEVLDIPFEELEDDALRKQI</sequence>
<evidence type="ECO:0000256" key="8">
    <source>
        <dbReference type="ARBA" id="ARBA00023316"/>
    </source>
</evidence>
<dbReference type="HAMAP" id="MF_01924">
    <property type="entry name" value="A_A_dipeptidase"/>
    <property type="match status" value="1"/>
</dbReference>
<dbReference type="SUPFAM" id="SSF55166">
    <property type="entry name" value="Hedgehog/DD-peptidase"/>
    <property type="match status" value="1"/>
</dbReference>
<keyword evidence="4 9" id="KW-0378">Hydrolase</keyword>
<evidence type="ECO:0000256" key="4">
    <source>
        <dbReference type="ARBA" id="ARBA00022801"/>
    </source>
</evidence>
<evidence type="ECO:0000256" key="1">
    <source>
        <dbReference type="ARBA" id="ARBA00001362"/>
    </source>
</evidence>
<evidence type="ECO:0000256" key="3">
    <source>
        <dbReference type="ARBA" id="ARBA00022723"/>
    </source>
</evidence>
<dbReference type="RefSeq" id="WP_015677097.1">
    <property type="nucleotide sequence ID" value="NZ_AOGX02000015.1"/>
</dbReference>
<comment type="catalytic activity">
    <reaction evidence="1 9">
        <text>D-alanyl-D-alanine + H2O = 2 D-alanine</text>
        <dbReference type="Rhea" id="RHEA:20661"/>
        <dbReference type="ChEBI" id="CHEBI:15377"/>
        <dbReference type="ChEBI" id="CHEBI:57416"/>
        <dbReference type="ChEBI" id="CHEBI:57822"/>
        <dbReference type="EC" id="3.4.13.22"/>
    </reaction>
</comment>
<keyword evidence="5 9" id="KW-0862">Zinc</keyword>
<protein>
    <recommendedName>
        <fullName evidence="9">D-alanyl-D-alanine dipeptidase</fullName>
        <shortName evidence="9">D-Ala-D-Ala dipeptidase</shortName>
        <ecNumber evidence="9">3.4.13.22</ecNumber>
    </recommendedName>
</protein>
<keyword evidence="6 9" id="KW-0224">Dipeptidase</keyword>
<evidence type="ECO:0000313" key="12">
    <source>
        <dbReference type="Proteomes" id="UP000013996"/>
    </source>
</evidence>
<dbReference type="STRING" id="1249483.LEP1GSC202_0815"/>
<evidence type="ECO:0000256" key="7">
    <source>
        <dbReference type="ARBA" id="ARBA00023049"/>
    </source>
</evidence>
<dbReference type="GO" id="GO:0071555">
    <property type="term" value="P:cell wall organization"/>
    <property type="evidence" value="ECO:0007669"/>
    <property type="project" value="UniProtKB-KW"/>
</dbReference>
<feature type="binding site" evidence="9">
    <location>
        <position position="226"/>
    </location>
    <ligand>
        <name>Zn(2+)</name>
        <dbReference type="ChEBI" id="CHEBI:29105"/>
        <note>catalytic</note>
    </ligand>
</feature>
<organism evidence="11 12">
    <name type="scientific">Leptospira yanagawae serovar Saopaulo str. Sao Paulo = ATCC 700523</name>
    <dbReference type="NCBI Taxonomy" id="1249483"/>
    <lineage>
        <taxon>Bacteria</taxon>
        <taxon>Pseudomonadati</taxon>
        <taxon>Spirochaetota</taxon>
        <taxon>Spirochaetia</taxon>
        <taxon>Leptospirales</taxon>
        <taxon>Leptospiraceae</taxon>
        <taxon>Leptospira</taxon>
    </lineage>
</organism>
<proteinExistence type="inferred from homology"/>
<keyword evidence="3 9" id="KW-0479">Metal-binding</keyword>
<dbReference type="Proteomes" id="UP000013996">
    <property type="component" value="Unassembled WGS sequence"/>
</dbReference>
<feature type="active site" description="Proton donor/acceptor" evidence="9">
    <location>
        <position position="223"/>
    </location>
</feature>
<evidence type="ECO:0000313" key="11">
    <source>
        <dbReference type="EMBL" id="EOQ89521.1"/>
    </source>
</evidence>
<gene>
    <name evidence="11" type="primary">ddpX</name>
    <name evidence="11" type="ORF">LEP1GSC202_0815</name>
</gene>
<comment type="function">
    <text evidence="9">Catalyzes hydrolysis of the D-alanyl-D-alanine dipeptide.</text>
</comment>
<dbReference type="Pfam" id="PF01427">
    <property type="entry name" value="Peptidase_M15"/>
    <property type="match status" value="1"/>
</dbReference>
<name>A0A5E8HDJ2_9LEPT</name>
<reference evidence="11 12" key="1">
    <citation type="submission" date="2013-04" db="EMBL/GenBank/DDBJ databases">
        <authorList>
            <person name="Harkins D.M."/>
            <person name="Durkin A.S."/>
            <person name="Brinkac L.M."/>
            <person name="Haft D.H."/>
            <person name="Selengut J.D."/>
            <person name="Sanka R."/>
            <person name="DePew J."/>
            <person name="Purushe J."/>
            <person name="Hartskeerl R.A."/>
            <person name="Ahmed A."/>
            <person name="van der Linden H."/>
            <person name="Goris M.G.A."/>
            <person name="Vinetz J.M."/>
            <person name="Sutton G.G."/>
            <person name="Nierman W.C."/>
            <person name="Fouts D.E."/>
        </authorList>
    </citation>
    <scope>NUCLEOTIDE SEQUENCE [LARGE SCALE GENOMIC DNA]</scope>
    <source>
        <strain evidence="11 12">Sao Paulo</strain>
    </source>
</reference>
<keyword evidence="2 9" id="KW-0645">Protease</keyword>
<dbReference type="EMBL" id="AOGX02000015">
    <property type="protein sequence ID" value="EOQ89521.1"/>
    <property type="molecule type" value="Genomic_DNA"/>
</dbReference>
<dbReference type="AlphaFoldDB" id="A0A5E8HDJ2"/>
<dbReference type="EC" id="3.4.13.22" evidence="9"/>
<evidence type="ECO:0000256" key="5">
    <source>
        <dbReference type="ARBA" id="ARBA00022833"/>
    </source>
</evidence>
<dbReference type="GO" id="GO:0008270">
    <property type="term" value="F:zinc ion binding"/>
    <property type="evidence" value="ECO:0007669"/>
    <property type="project" value="UniProtKB-UniRule"/>
</dbReference>
<evidence type="ECO:0000256" key="2">
    <source>
        <dbReference type="ARBA" id="ARBA00022670"/>
    </source>
</evidence>
<feature type="transmembrane region" description="Helical" evidence="10">
    <location>
        <begin position="12"/>
        <end position="39"/>
    </location>
</feature>
<keyword evidence="7 9" id="KW-0482">Metalloprotease</keyword>
<keyword evidence="10" id="KW-0472">Membrane</keyword>
<evidence type="ECO:0000256" key="10">
    <source>
        <dbReference type="SAM" id="Phobius"/>
    </source>
</evidence>
<comment type="caution">
    <text evidence="11">The sequence shown here is derived from an EMBL/GenBank/DDBJ whole genome shotgun (WGS) entry which is preliminary data.</text>
</comment>
<dbReference type="GO" id="GO:0160237">
    <property type="term" value="F:D-Ala-D-Ala dipeptidase activity"/>
    <property type="evidence" value="ECO:0007669"/>
    <property type="project" value="UniProtKB-EC"/>
</dbReference>
<keyword evidence="8" id="KW-0961">Cell wall biogenesis/degradation</keyword>
<dbReference type="GO" id="GO:0008237">
    <property type="term" value="F:metallopeptidase activity"/>
    <property type="evidence" value="ECO:0007669"/>
    <property type="project" value="UniProtKB-KW"/>
</dbReference>
<keyword evidence="10" id="KW-0812">Transmembrane</keyword>
<dbReference type="PANTHER" id="PTHR43126">
    <property type="entry name" value="D-ALANYL-D-ALANINE DIPEPTIDASE"/>
    <property type="match status" value="1"/>
</dbReference>
<dbReference type="InterPro" id="IPR000755">
    <property type="entry name" value="A_A_dipeptidase"/>
</dbReference>
<comment type="similarity">
    <text evidence="9">Belongs to the peptidase M15D family.</text>
</comment>
<accession>A0A5E8HDJ2</accession>
<evidence type="ECO:0000256" key="9">
    <source>
        <dbReference type="HAMAP-Rule" id="MF_01924"/>
    </source>
</evidence>
<feature type="site" description="Transition state stabilizer" evidence="9">
    <location>
        <position position="131"/>
    </location>
</feature>
<comment type="cofactor">
    <cofactor evidence="9">
        <name>Zn(2+)</name>
        <dbReference type="ChEBI" id="CHEBI:29105"/>
    </cofactor>
    <text evidence="9">Binds 1 zinc ion per subunit.</text>
</comment>
<dbReference type="Gene3D" id="3.30.1380.10">
    <property type="match status" value="1"/>
</dbReference>
<dbReference type="CDD" id="cd14840">
    <property type="entry name" value="D-Ala-D-Ala_dipeptidase_Aad"/>
    <property type="match status" value="1"/>
</dbReference>
<evidence type="ECO:0000256" key="6">
    <source>
        <dbReference type="ARBA" id="ARBA00022997"/>
    </source>
</evidence>
<keyword evidence="10" id="KW-1133">Transmembrane helix</keyword>